<organism evidence="1 2">
    <name type="scientific">Corynespora cassiicola Philippines</name>
    <dbReference type="NCBI Taxonomy" id="1448308"/>
    <lineage>
        <taxon>Eukaryota</taxon>
        <taxon>Fungi</taxon>
        <taxon>Dikarya</taxon>
        <taxon>Ascomycota</taxon>
        <taxon>Pezizomycotina</taxon>
        <taxon>Dothideomycetes</taxon>
        <taxon>Pleosporomycetidae</taxon>
        <taxon>Pleosporales</taxon>
        <taxon>Corynesporascaceae</taxon>
        <taxon>Corynespora</taxon>
    </lineage>
</organism>
<dbReference type="OrthoDB" id="3751656at2759"/>
<gene>
    <name evidence="1" type="ORF">BS50DRAFT_651193</name>
</gene>
<dbReference type="PANTHER" id="PTHR42085:SF2">
    <property type="entry name" value="F-BOX DOMAIN-CONTAINING PROTEIN"/>
    <property type="match status" value="1"/>
</dbReference>
<dbReference type="Proteomes" id="UP000240883">
    <property type="component" value="Unassembled WGS sequence"/>
</dbReference>
<sequence>MGEALNLHDMAFEDPRTAKRPRTSFLNKSIHTVEFSHLRNLGFLSLPGEIRNTIYDLTLVADGPISVCHSHVSKGLVFFRDCDGPLSLESAKQAFLKLTSLNTQIYWEAASYFYANNTILLQTRGILTEACSATRYEPAENDFWLYGNNSILRDEVPYIPTQMTLLQGIGACGRKFITSLKLDYWAASEIACVMDKRAFFDEFFSMLKTCTNLKALAINFEMAMAFVGDHASFPGTYSFIGPVLEDFARNFIDIGKLERLVIFTDGIKAYVSQNWPLTWSGDDVYIVGMLDWAFQEVFDDYERRGNKRVIVEVQGC</sequence>
<evidence type="ECO:0000313" key="2">
    <source>
        <dbReference type="Proteomes" id="UP000240883"/>
    </source>
</evidence>
<dbReference type="AlphaFoldDB" id="A0A2T2N8P1"/>
<evidence type="ECO:0000313" key="1">
    <source>
        <dbReference type="EMBL" id="PSN61779.1"/>
    </source>
</evidence>
<dbReference type="PANTHER" id="PTHR42085">
    <property type="entry name" value="F-BOX DOMAIN-CONTAINING PROTEIN"/>
    <property type="match status" value="1"/>
</dbReference>
<proteinExistence type="predicted"/>
<accession>A0A2T2N8P1</accession>
<reference evidence="1 2" key="1">
    <citation type="journal article" date="2018" name="Front. Microbiol.">
        <title>Genome-Wide Analysis of Corynespora cassiicola Leaf Fall Disease Putative Effectors.</title>
        <authorList>
            <person name="Lopez D."/>
            <person name="Ribeiro S."/>
            <person name="Label P."/>
            <person name="Fumanal B."/>
            <person name="Venisse J.S."/>
            <person name="Kohler A."/>
            <person name="de Oliveira R.R."/>
            <person name="Labutti K."/>
            <person name="Lipzen A."/>
            <person name="Lail K."/>
            <person name="Bauer D."/>
            <person name="Ohm R.A."/>
            <person name="Barry K.W."/>
            <person name="Spatafora J."/>
            <person name="Grigoriev I.V."/>
            <person name="Martin F.M."/>
            <person name="Pujade-Renaud V."/>
        </authorList>
    </citation>
    <scope>NUCLEOTIDE SEQUENCE [LARGE SCALE GENOMIC DNA]</scope>
    <source>
        <strain evidence="1 2">Philippines</strain>
    </source>
</reference>
<dbReference type="EMBL" id="KZ678143">
    <property type="protein sequence ID" value="PSN61779.1"/>
    <property type="molecule type" value="Genomic_DNA"/>
</dbReference>
<name>A0A2T2N8P1_CORCC</name>
<dbReference type="InterPro" id="IPR038883">
    <property type="entry name" value="AN11006-like"/>
</dbReference>
<protein>
    <submittedName>
        <fullName evidence="1">Uncharacterized protein</fullName>
    </submittedName>
</protein>
<keyword evidence="2" id="KW-1185">Reference proteome</keyword>